<dbReference type="EMBL" id="BMRE01000018">
    <property type="protein sequence ID" value="GGU45660.1"/>
    <property type="molecule type" value="Genomic_DNA"/>
</dbReference>
<comment type="caution">
    <text evidence="1">The sequence shown here is derived from an EMBL/GenBank/DDBJ whole genome shotgun (WGS) entry which is preliminary data.</text>
</comment>
<dbReference type="InterPro" id="IPR057899">
    <property type="entry name" value="Gp53"/>
</dbReference>
<dbReference type="Pfam" id="PF25684">
    <property type="entry name" value="Mycobacteriophage_Gp53"/>
    <property type="match status" value="1"/>
</dbReference>
<evidence type="ECO:0000313" key="1">
    <source>
        <dbReference type="EMBL" id="GGU45660.1"/>
    </source>
</evidence>
<dbReference type="Proteomes" id="UP000649573">
    <property type="component" value="Unassembled WGS sequence"/>
</dbReference>
<proteinExistence type="predicted"/>
<keyword evidence="2" id="KW-1185">Reference proteome</keyword>
<protein>
    <submittedName>
        <fullName evidence="1">Uncharacterized protein</fullName>
    </submittedName>
</protein>
<evidence type="ECO:0000313" key="2">
    <source>
        <dbReference type="Proteomes" id="UP000649573"/>
    </source>
</evidence>
<sequence length="199" mass="22285">MQDKVFELLPLIKEAARVVAAQWPDTVDADDVEQEIALRLLESPRSVDRLVDEMEPARRKTALIKIGHQIAARERVEYEVFSGQYRYGTREITDLLNSGALGAERTEVSATLIDLDEGLNIVSERNPRYAGLLVAVFRDGDGTAHRQSIARAVELLTESMNRVSLRRARERDGIGSRKVGRNVHTETADWLDGIAGDFE</sequence>
<gene>
    <name evidence="1" type="ORF">GCM10010178_42620</name>
</gene>
<reference evidence="2" key="1">
    <citation type="journal article" date="2019" name="Int. J. Syst. Evol. Microbiol.">
        <title>The Global Catalogue of Microorganisms (GCM) 10K type strain sequencing project: providing services to taxonomists for standard genome sequencing and annotation.</title>
        <authorList>
            <consortium name="The Broad Institute Genomics Platform"/>
            <consortium name="The Broad Institute Genome Sequencing Center for Infectious Disease"/>
            <person name="Wu L."/>
            <person name="Ma J."/>
        </authorList>
    </citation>
    <scope>NUCLEOTIDE SEQUENCE [LARGE SCALE GENOMIC DNA]</scope>
    <source>
        <strain evidence="2">JCM 3296</strain>
    </source>
</reference>
<dbReference type="RefSeq" id="WP_189255457.1">
    <property type="nucleotide sequence ID" value="NZ_BMRE01000018.1"/>
</dbReference>
<name>A0ABQ2UN41_9PSEU</name>
<accession>A0ABQ2UN41</accession>
<organism evidence="1 2">
    <name type="scientific">Lentzea flava</name>
    <dbReference type="NCBI Taxonomy" id="103732"/>
    <lineage>
        <taxon>Bacteria</taxon>
        <taxon>Bacillati</taxon>
        <taxon>Actinomycetota</taxon>
        <taxon>Actinomycetes</taxon>
        <taxon>Pseudonocardiales</taxon>
        <taxon>Pseudonocardiaceae</taxon>
        <taxon>Lentzea</taxon>
    </lineage>
</organism>